<feature type="coiled-coil region" evidence="1">
    <location>
        <begin position="45"/>
        <end position="113"/>
    </location>
</feature>
<sequence>MDKLKDKVIDILSSPSQQKFKSFIKSTYTILEEGEYVKFQLFITHEKLKDIITKKLHNRKRLQKEEKLTTSWATAVKEEKEYKEAEKETKKEVKMLQKIANQEKKEKKALKELKGVLGLLELYKEYTPPPFPELRKEVPGLEPPNTGLNTQFGPSEEVNILPQGRETIQGAIPVQVRTSFGVTRKEEEEEEEEEYISLNIGGDNDYESTDSESSDSINSMLASSESDISEEEEYFVL</sequence>
<accession>A0A3E2H601</accession>
<comment type="caution">
    <text evidence="3">The sequence shown here is derived from an EMBL/GenBank/DDBJ whole genome shotgun (WGS) entry which is preliminary data.</text>
</comment>
<feature type="region of interest" description="Disordered" evidence="2">
    <location>
        <begin position="182"/>
        <end position="237"/>
    </location>
</feature>
<evidence type="ECO:0000313" key="4">
    <source>
        <dbReference type="Proteomes" id="UP000258309"/>
    </source>
</evidence>
<feature type="non-terminal residue" evidence="3">
    <location>
        <position position="1"/>
    </location>
</feature>
<evidence type="ECO:0000256" key="2">
    <source>
        <dbReference type="SAM" id="MobiDB-lite"/>
    </source>
</evidence>
<evidence type="ECO:0000256" key="1">
    <source>
        <dbReference type="SAM" id="Coils"/>
    </source>
</evidence>
<dbReference type="EMBL" id="NCSJ02000149">
    <property type="protein sequence ID" value="RFU28814.1"/>
    <property type="molecule type" value="Genomic_DNA"/>
</dbReference>
<name>A0A3E2H601_SCYLI</name>
<proteinExistence type="predicted"/>
<feature type="compositionally biased region" description="Low complexity" evidence="2">
    <location>
        <begin position="214"/>
        <end position="226"/>
    </location>
</feature>
<feature type="compositionally biased region" description="Acidic residues" evidence="2">
    <location>
        <begin position="204"/>
        <end position="213"/>
    </location>
</feature>
<dbReference type="AlphaFoldDB" id="A0A3E2H601"/>
<keyword evidence="1" id="KW-0175">Coiled coil</keyword>
<feature type="non-terminal residue" evidence="3">
    <location>
        <position position="237"/>
    </location>
</feature>
<dbReference type="Proteomes" id="UP000258309">
    <property type="component" value="Unassembled WGS sequence"/>
</dbReference>
<organism evidence="3 4">
    <name type="scientific">Scytalidium lignicola</name>
    <name type="common">Hyphomycete</name>
    <dbReference type="NCBI Taxonomy" id="5539"/>
    <lineage>
        <taxon>Eukaryota</taxon>
        <taxon>Fungi</taxon>
        <taxon>Dikarya</taxon>
        <taxon>Ascomycota</taxon>
        <taxon>Pezizomycotina</taxon>
        <taxon>Leotiomycetes</taxon>
        <taxon>Leotiomycetes incertae sedis</taxon>
        <taxon>Scytalidium</taxon>
    </lineage>
</organism>
<feature type="region of interest" description="Disordered" evidence="2">
    <location>
        <begin position="134"/>
        <end position="154"/>
    </location>
</feature>
<reference evidence="3 4" key="1">
    <citation type="submission" date="2018-05" db="EMBL/GenBank/DDBJ databases">
        <title>Draft genome sequence of Scytalidium lignicola DSM 105466, a ubiquitous saprotrophic fungus.</title>
        <authorList>
            <person name="Buettner E."/>
            <person name="Gebauer A.M."/>
            <person name="Hofrichter M."/>
            <person name="Liers C."/>
            <person name="Kellner H."/>
        </authorList>
    </citation>
    <scope>NUCLEOTIDE SEQUENCE [LARGE SCALE GENOMIC DNA]</scope>
    <source>
        <strain evidence="3 4">DSM 105466</strain>
    </source>
</reference>
<keyword evidence="4" id="KW-1185">Reference proteome</keyword>
<feature type="compositionally biased region" description="Acidic residues" evidence="2">
    <location>
        <begin position="227"/>
        <end position="237"/>
    </location>
</feature>
<protein>
    <submittedName>
        <fullName evidence="3">Uncharacterized protein</fullName>
    </submittedName>
</protein>
<gene>
    <name evidence="3" type="ORF">B7463_g7527</name>
</gene>
<evidence type="ECO:0000313" key="3">
    <source>
        <dbReference type="EMBL" id="RFU28814.1"/>
    </source>
</evidence>